<comment type="caution">
    <text evidence="6">The sequence shown here is derived from an EMBL/GenBank/DDBJ whole genome shotgun (WGS) entry which is preliminary data.</text>
</comment>
<evidence type="ECO:0000256" key="2">
    <source>
        <dbReference type="ARBA" id="ARBA00022692"/>
    </source>
</evidence>
<dbReference type="Pfam" id="PF06803">
    <property type="entry name" value="DUF1232"/>
    <property type="match status" value="1"/>
</dbReference>
<evidence type="ECO:0000313" key="6">
    <source>
        <dbReference type="EMBL" id="RAK59393.1"/>
    </source>
</evidence>
<evidence type="ECO:0000256" key="4">
    <source>
        <dbReference type="ARBA" id="ARBA00023136"/>
    </source>
</evidence>
<evidence type="ECO:0000256" key="3">
    <source>
        <dbReference type="ARBA" id="ARBA00022989"/>
    </source>
</evidence>
<dbReference type="EMBL" id="QFYP01000001">
    <property type="protein sequence ID" value="RAK59393.1"/>
    <property type="molecule type" value="Genomic_DNA"/>
</dbReference>
<evidence type="ECO:0000256" key="1">
    <source>
        <dbReference type="ARBA" id="ARBA00004127"/>
    </source>
</evidence>
<dbReference type="OrthoDB" id="9813247at2"/>
<protein>
    <submittedName>
        <fullName evidence="6">DUF1232 domain-containing protein</fullName>
    </submittedName>
</protein>
<keyword evidence="3" id="KW-1133">Transmembrane helix</keyword>
<dbReference type="Proteomes" id="UP000249842">
    <property type="component" value="Unassembled WGS sequence"/>
</dbReference>
<proteinExistence type="predicted"/>
<dbReference type="RefSeq" id="WP_111456686.1">
    <property type="nucleotide sequence ID" value="NZ_QFYP01000001.1"/>
</dbReference>
<reference evidence="7" key="1">
    <citation type="submission" date="2018-05" db="EMBL/GenBank/DDBJ databases">
        <authorList>
            <person name="Li X."/>
        </authorList>
    </citation>
    <scope>NUCLEOTIDE SEQUENCE [LARGE SCALE GENOMIC DNA]</scope>
    <source>
        <strain evidence="7">HKS-05</strain>
    </source>
</reference>
<comment type="subcellular location">
    <subcellularLocation>
        <location evidence="1">Endomembrane system</location>
        <topology evidence="1">Multi-pass membrane protein</topology>
    </subcellularLocation>
</comment>
<feature type="domain" description="DUF1232" evidence="5">
    <location>
        <begin position="76"/>
        <end position="111"/>
    </location>
</feature>
<dbReference type="AlphaFoldDB" id="A0A328AWN9"/>
<evidence type="ECO:0000313" key="7">
    <source>
        <dbReference type="Proteomes" id="UP000249842"/>
    </source>
</evidence>
<dbReference type="InterPro" id="IPR010652">
    <property type="entry name" value="DUF1232"/>
</dbReference>
<evidence type="ECO:0000259" key="5">
    <source>
        <dbReference type="Pfam" id="PF06803"/>
    </source>
</evidence>
<dbReference type="GO" id="GO:0012505">
    <property type="term" value="C:endomembrane system"/>
    <property type="evidence" value="ECO:0007669"/>
    <property type="project" value="UniProtKB-SubCell"/>
</dbReference>
<keyword evidence="7" id="KW-1185">Reference proteome</keyword>
<keyword evidence="4" id="KW-0472">Membrane</keyword>
<gene>
    <name evidence="6" type="ORF">DJ021_06025</name>
</gene>
<sequence length="140" mass="15245">MSATEKASPHVNADFDPHGPLDPGRALIPSVVRLNEQRVARGFWPKIRKVAAKIPFASDALAVWYCARDDETPTSAKGMMLAALAYFVVPTDAIPDFIAGLGYTDDAAVFAAMLALVGRHLKPRHREAARAAIERIRAEH</sequence>
<organism evidence="6 7">
    <name type="scientific">Phenylobacterium hankyongense</name>
    <dbReference type="NCBI Taxonomy" id="1813876"/>
    <lineage>
        <taxon>Bacteria</taxon>
        <taxon>Pseudomonadati</taxon>
        <taxon>Pseudomonadota</taxon>
        <taxon>Alphaproteobacteria</taxon>
        <taxon>Caulobacterales</taxon>
        <taxon>Caulobacteraceae</taxon>
        <taxon>Phenylobacterium</taxon>
    </lineage>
</organism>
<accession>A0A328AWN9</accession>
<keyword evidence="2" id="KW-0812">Transmembrane</keyword>
<name>A0A328AWN9_9CAUL</name>